<evidence type="ECO:0000256" key="5">
    <source>
        <dbReference type="ARBA" id="ARBA00022741"/>
    </source>
</evidence>
<evidence type="ECO:0000256" key="2">
    <source>
        <dbReference type="ARBA" id="ARBA00022516"/>
    </source>
</evidence>
<feature type="binding site" evidence="13">
    <location>
        <position position="51"/>
    </location>
    <ligand>
        <name>Zn(2+)</name>
        <dbReference type="ChEBI" id="CHEBI:29105"/>
    </ligand>
</feature>
<keyword evidence="4 13" id="KW-0479">Metal-binding</keyword>
<dbReference type="SUPFAM" id="SSF52096">
    <property type="entry name" value="ClpP/crotonase"/>
    <property type="match status" value="1"/>
</dbReference>
<organism evidence="15 16">
    <name type="scientific">Sulfuriroseicoccus oceanibius</name>
    <dbReference type="NCBI Taxonomy" id="2707525"/>
    <lineage>
        <taxon>Bacteria</taxon>
        <taxon>Pseudomonadati</taxon>
        <taxon>Verrucomicrobiota</taxon>
        <taxon>Verrucomicrobiia</taxon>
        <taxon>Verrucomicrobiales</taxon>
        <taxon>Verrucomicrobiaceae</taxon>
        <taxon>Sulfuriroseicoccus</taxon>
    </lineage>
</organism>
<comment type="function">
    <text evidence="12 13">Component of the acetyl coenzyme A carboxylase (ACC) complex. Biotin carboxylase (BC) catalyzes the carboxylation of biotin on its carrier protein (BCCP) and then the CO(2) group is transferred by the transcarboxylase to acetyl-CoA to form malonyl-CoA.</text>
</comment>
<dbReference type="NCBIfam" id="TIGR00515">
    <property type="entry name" value="accD"/>
    <property type="match status" value="1"/>
</dbReference>
<evidence type="ECO:0000256" key="10">
    <source>
        <dbReference type="ARBA" id="ARBA00023098"/>
    </source>
</evidence>
<feature type="binding site" evidence="13">
    <location>
        <position position="32"/>
    </location>
    <ligand>
        <name>Zn(2+)</name>
        <dbReference type="ChEBI" id="CHEBI:29105"/>
    </ligand>
</feature>
<dbReference type="PANTHER" id="PTHR42995:SF5">
    <property type="entry name" value="ACETYL-COENZYME A CARBOXYLASE CARBOXYL TRANSFERASE SUBUNIT BETA, CHLOROPLASTIC"/>
    <property type="match status" value="1"/>
</dbReference>
<dbReference type="Proteomes" id="UP000475117">
    <property type="component" value="Chromosome"/>
</dbReference>
<evidence type="ECO:0000256" key="11">
    <source>
        <dbReference type="ARBA" id="ARBA00023160"/>
    </source>
</evidence>
<dbReference type="EMBL" id="CP066776">
    <property type="protein sequence ID" value="QQL45752.1"/>
    <property type="molecule type" value="Genomic_DNA"/>
</dbReference>
<keyword evidence="6 13" id="KW-0863">Zinc-finger</keyword>
<dbReference type="UniPathway" id="UPA00655">
    <property type="reaction ID" value="UER00711"/>
</dbReference>
<keyword evidence="7 13" id="KW-0276">Fatty acid metabolism</keyword>
<dbReference type="GO" id="GO:0003989">
    <property type="term" value="F:acetyl-CoA carboxylase activity"/>
    <property type="evidence" value="ECO:0007669"/>
    <property type="project" value="InterPro"/>
</dbReference>
<dbReference type="InterPro" id="IPR011762">
    <property type="entry name" value="COA_CT_N"/>
</dbReference>
<evidence type="ECO:0000256" key="8">
    <source>
        <dbReference type="ARBA" id="ARBA00022833"/>
    </source>
</evidence>
<keyword evidence="8 13" id="KW-0862">Zinc</keyword>
<dbReference type="GO" id="GO:2001295">
    <property type="term" value="P:malonyl-CoA biosynthetic process"/>
    <property type="evidence" value="ECO:0007669"/>
    <property type="project" value="UniProtKB-UniRule"/>
</dbReference>
<evidence type="ECO:0000256" key="12">
    <source>
        <dbReference type="ARBA" id="ARBA00025280"/>
    </source>
</evidence>
<dbReference type="HAMAP" id="MF_01395">
    <property type="entry name" value="AcetylCoA_CT_beta"/>
    <property type="match status" value="1"/>
</dbReference>
<dbReference type="PRINTS" id="PR01070">
    <property type="entry name" value="ACCCTRFRASEB"/>
</dbReference>
<comment type="cofactor">
    <cofactor evidence="13">
        <name>Zn(2+)</name>
        <dbReference type="ChEBI" id="CHEBI:29105"/>
    </cofactor>
    <text evidence="13">Binds 1 zinc ion per subunit.</text>
</comment>
<sequence>MGIFKRPRLKSKNRKSSQPEMPEGLWQKCPACNEVIHEMDLKQALRVCPKCDHHFMLGSRERIESIADEGSFEEFDANLVSVNPLGFANYESKIEKQREVSGLNDAVVTGRIKVRGNTAIIAVMDFKFFAGSMGSVVGEKITRAVEAATKEKVPVIVVCASSGARMQEGMLSLMQMAKTSGALARHHDAGQGYIAVLTHPTTGGVTASFATLGDVILAEPKCMIGFAGPRVVKETTHQNLPDGFQTAEFMLEHGLVDRIVERSAMRPTLARLIAFFSGKGNPLSADA</sequence>
<name>A0A6B3LEY9_9BACT</name>
<dbReference type="RefSeq" id="WP_164365471.1">
    <property type="nucleotide sequence ID" value="NZ_CP066776.1"/>
</dbReference>
<evidence type="ECO:0000256" key="9">
    <source>
        <dbReference type="ARBA" id="ARBA00022840"/>
    </source>
</evidence>
<dbReference type="InterPro" id="IPR000438">
    <property type="entry name" value="Acetyl_CoA_COase_Trfase_b_su"/>
</dbReference>
<dbReference type="AlphaFoldDB" id="A0A6B3LEY9"/>
<accession>A0A6B3LEY9</accession>
<evidence type="ECO:0000256" key="4">
    <source>
        <dbReference type="ARBA" id="ARBA00022723"/>
    </source>
</evidence>
<dbReference type="KEGG" id="soa:G3M56_003970"/>
<dbReference type="EC" id="2.1.3.15" evidence="13"/>
<evidence type="ECO:0000256" key="13">
    <source>
        <dbReference type="HAMAP-Rule" id="MF_01395"/>
    </source>
</evidence>
<gene>
    <name evidence="13" type="primary">accD</name>
    <name evidence="15" type="ORF">G3M56_003970</name>
</gene>
<comment type="subcellular location">
    <subcellularLocation>
        <location evidence="1 13">Cytoplasm</location>
    </subcellularLocation>
</comment>
<dbReference type="PROSITE" id="PS50980">
    <property type="entry name" value="COA_CT_NTER"/>
    <property type="match status" value="1"/>
</dbReference>
<proteinExistence type="inferred from homology"/>
<dbReference type="GO" id="GO:0008270">
    <property type="term" value="F:zinc ion binding"/>
    <property type="evidence" value="ECO:0007669"/>
    <property type="project" value="UniProtKB-UniRule"/>
</dbReference>
<feature type="binding site" evidence="13">
    <location>
        <position position="48"/>
    </location>
    <ligand>
        <name>Zn(2+)</name>
        <dbReference type="ChEBI" id="CHEBI:29105"/>
    </ligand>
</feature>
<feature type="region of interest" description="Disordered" evidence="14">
    <location>
        <begin position="1"/>
        <end position="23"/>
    </location>
</feature>
<feature type="binding site" evidence="13">
    <location>
        <position position="29"/>
    </location>
    <ligand>
        <name>Zn(2+)</name>
        <dbReference type="ChEBI" id="CHEBI:29105"/>
    </ligand>
</feature>
<dbReference type="GO" id="GO:0006633">
    <property type="term" value="P:fatty acid biosynthetic process"/>
    <property type="evidence" value="ECO:0007669"/>
    <property type="project" value="UniProtKB-KW"/>
</dbReference>
<evidence type="ECO:0000256" key="3">
    <source>
        <dbReference type="ARBA" id="ARBA00022679"/>
    </source>
</evidence>
<dbReference type="Pfam" id="PF01039">
    <property type="entry name" value="Carboxyl_trans"/>
    <property type="match status" value="1"/>
</dbReference>
<evidence type="ECO:0000313" key="16">
    <source>
        <dbReference type="Proteomes" id="UP000475117"/>
    </source>
</evidence>
<evidence type="ECO:0000256" key="7">
    <source>
        <dbReference type="ARBA" id="ARBA00022832"/>
    </source>
</evidence>
<dbReference type="GO" id="GO:0009317">
    <property type="term" value="C:acetyl-CoA carboxylase complex"/>
    <property type="evidence" value="ECO:0007669"/>
    <property type="project" value="InterPro"/>
</dbReference>
<keyword evidence="13" id="KW-0963">Cytoplasm</keyword>
<dbReference type="InterPro" id="IPR041010">
    <property type="entry name" value="Znf-ACC"/>
</dbReference>
<keyword evidence="16" id="KW-1185">Reference proteome</keyword>
<dbReference type="GO" id="GO:0005524">
    <property type="term" value="F:ATP binding"/>
    <property type="evidence" value="ECO:0007669"/>
    <property type="project" value="UniProtKB-KW"/>
</dbReference>
<dbReference type="Pfam" id="PF17848">
    <property type="entry name" value="Zn_ribbon_ACC"/>
    <property type="match status" value="1"/>
</dbReference>
<evidence type="ECO:0000313" key="15">
    <source>
        <dbReference type="EMBL" id="QQL45752.1"/>
    </source>
</evidence>
<feature type="compositionally biased region" description="Basic residues" evidence="14">
    <location>
        <begin position="1"/>
        <end position="15"/>
    </location>
</feature>
<dbReference type="GO" id="GO:0016743">
    <property type="term" value="F:carboxyl- or carbamoyltransferase activity"/>
    <property type="evidence" value="ECO:0007669"/>
    <property type="project" value="UniProtKB-UniRule"/>
</dbReference>
<dbReference type="PANTHER" id="PTHR42995">
    <property type="entry name" value="ACETYL-COENZYME A CARBOXYLASE CARBOXYL TRANSFERASE SUBUNIT BETA, CHLOROPLASTIC"/>
    <property type="match status" value="1"/>
</dbReference>
<evidence type="ECO:0000256" key="14">
    <source>
        <dbReference type="SAM" id="MobiDB-lite"/>
    </source>
</evidence>
<reference evidence="15 16" key="1">
    <citation type="submission" date="2020-12" db="EMBL/GenBank/DDBJ databases">
        <title>Sulforoseuscoccus oceanibium gen. nov., sp. nov., a representative of the phylum Verrucomicrobia with special cytoplasmic membrane, and proposal of Sulforoseuscoccusaceae fam. nov.</title>
        <authorList>
            <person name="Xi F."/>
        </authorList>
    </citation>
    <scope>NUCLEOTIDE SEQUENCE [LARGE SCALE GENOMIC DNA]</scope>
    <source>
        <strain evidence="15 16">T37</strain>
    </source>
</reference>
<evidence type="ECO:0000256" key="6">
    <source>
        <dbReference type="ARBA" id="ARBA00022771"/>
    </source>
</evidence>
<keyword evidence="2 13" id="KW-0444">Lipid biosynthesis</keyword>
<comment type="similarity">
    <text evidence="13">Belongs to the AccD/PCCB family.</text>
</comment>
<keyword evidence="11 13" id="KW-0275">Fatty acid biosynthesis</keyword>
<keyword evidence="10 13" id="KW-0443">Lipid metabolism</keyword>
<comment type="subunit">
    <text evidence="13">Acetyl-CoA carboxylase is a heterohexamer composed of biotin carboxyl carrier protein (AccB), biotin carboxylase (AccC) and two subunits each of ACCase subunit alpha (AccA) and ACCase subunit beta (AccD).</text>
</comment>
<feature type="zinc finger region" description="C4-type" evidence="13">
    <location>
        <begin position="29"/>
        <end position="51"/>
    </location>
</feature>
<keyword evidence="15" id="KW-0436">Ligase</keyword>
<protein>
    <recommendedName>
        <fullName evidence="13">Acetyl-coenzyme A carboxylase carboxyl transferase subunit beta</fullName>
        <shortName evidence="13">ACCase subunit beta</shortName>
        <shortName evidence="13">Acetyl-CoA carboxylase carboxyltransferase subunit beta</shortName>
        <ecNumber evidence="13">2.1.3.15</ecNumber>
    </recommendedName>
</protein>
<keyword evidence="5 13" id="KW-0547">Nucleotide-binding</keyword>
<comment type="pathway">
    <text evidence="13">Lipid metabolism; malonyl-CoA biosynthesis; malonyl-CoA from acetyl-CoA: step 1/1.</text>
</comment>
<dbReference type="InterPro" id="IPR034733">
    <property type="entry name" value="AcCoA_carboxyl_beta"/>
</dbReference>
<evidence type="ECO:0000256" key="1">
    <source>
        <dbReference type="ARBA" id="ARBA00004496"/>
    </source>
</evidence>
<keyword evidence="9 13" id="KW-0067">ATP-binding</keyword>
<keyword evidence="3 13" id="KW-0808">Transferase</keyword>
<dbReference type="Gene3D" id="3.90.226.10">
    <property type="entry name" value="2-enoyl-CoA Hydratase, Chain A, domain 1"/>
    <property type="match status" value="1"/>
</dbReference>
<comment type="catalytic activity">
    <reaction evidence="13">
        <text>N(6)-carboxybiotinyl-L-lysyl-[protein] + acetyl-CoA = N(6)-biotinyl-L-lysyl-[protein] + malonyl-CoA</text>
        <dbReference type="Rhea" id="RHEA:54728"/>
        <dbReference type="Rhea" id="RHEA-COMP:10505"/>
        <dbReference type="Rhea" id="RHEA-COMP:10506"/>
        <dbReference type="ChEBI" id="CHEBI:57288"/>
        <dbReference type="ChEBI" id="CHEBI:57384"/>
        <dbReference type="ChEBI" id="CHEBI:83144"/>
        <dbReference type="ChEBI" id="CHEBI:83145"/>
        <dbReference type="EC" id="2.1.3.15"/>
    </reaction>
</comment>
<dbReference type="InterPro" id="IPR029045">
    <property type="entry name" value="ClpP/crotonase-like_dom_sf"/>
</dbReference>